<organism evidence="2 3">
    <name type="scientific">Potamilus streckersoni</name>
    <dbReference type="NCBI Taxonomy" id="2493646"/>
    <lineage>
        <taxon>Eukaryota</taxon>
        <taxon>Metazoa</taxon>
        <taxon>Spiralia</taxon>
        <taxon>Lophotrochozoa</taxon>
        <taxon>Mollusca</taxon>
        <taxon>Bivalvia</taxon>
        <taxon>Autobranchia</taxon>
        <taxon>Heteroconchia</taxon>
        <taxon>Palaeoheterodonta</taxon>
        <taxon>Unionida</taxon>
        <taxon>Unionoidea</taxon>
        <taxon>Unionidae</taxon>
        <taxon>Ambleminae</taxon>
        <taxon>Lampsilini</taxon>
        <taxon>Potamilus</taxon>
    </lineage>
</organism>
<dbReference type="PANTHER" id="PTHR16897">
    <property type="entry name" value="OS10G0105400 PROTEIN"/>
    <property type="match status" value="1"/>
</dbReference>
<dbReference type="Proteomes" id="UP001195483">
    <property type="component" value="Unassembled WGS sequence"/>
</dbReference>
<keyword evidence="3" id="KW-1185">Reference proteome</keyword>
<gene>
    <name evidence="2" type="ORF">CHS0354_017096</name>
</gene>
<feature type="signal peptide" evidence="1">
    <location>
        <begin position="1"/>
        <end position="33"/>
    </location>
</feature>
<reference evidence="2" key="2">
    <citation type="journal article" date="2021" name="Genome Biol. Evol.">
        <title>Developing a high-quality reference genome for a parasitic bivalve with doubly uniparental inheritance (Bivalvia: Unionida).</title>
        <authorList>
            <person name="Smith C.H."/>
        </authorList>
    </citation>
    <scope>NUCLEOTIDE SEQUENCE</scope>
    <source>
        <strain evidence="2">CHS0354</strain>
        <tissue evidence="2">Mantle</tissue>
    </source>
</reference>
<reference evidence="2" key="3">
    <citation type="submission" date="2023-05" db="EMBL/GenBank/DDBJ databases">
        <authorList>
            <person name="Smith C.H."/>
        </authorList>
    </citation>
    <scope>NUCLEOTIDE SEQUENCE</scope>
    <source>
        <strain evidence="2">CHS0354</strain>
        <tissue evidence="2">Mantle</tissue>
    </source>
</reference>
<reference evidence="2" key="1">
    <citation type="journal article" date="2021" name="Genome Biol. Evol.">
        <title>A High-Quality Reference Genome for a Parasitic Bivalve with Doubly Uniparental Inheritance (Bivalvia: Unionida).</title>
        <authorList>
            <person name="Smith C.H."/>
        </authorList>
    </citation>
    <scope>NUCLEOTIDE SEQUENCE</scope>
    <source>
        <strain evidence="2">CHS0354</strain>
    </source>
</reference>
<evidence type="ECO:0000313" key="3">
    <source>
        <dbReference type="Proteomes" id="UP001195483"/>
    </source>
</evidence>
<evidence type="ECO:0000313" key="2">
    <source>
        <dbReference type="EMBL" id="KAK3589130.1"/>
    </source>
</evidence>
<name>A0AAE0SBU9_9BIVA</name>
<proteinExistence type="predicted"/>
<sequence length="3263" mass="365469">MRIVFDDGQKIDKMNLICLVSILLYITAGKVKCQCANGVTPCNWYNWEEWSPCKSESGGGTKKRFRILCCDKSVGPSIDACFSHCKKNIAESKQTEWYWPGTHLLDSSHDCHCTTPFERNDNNPYTHCDLTSNHAPDILTCRMGVTSSSGEAKNSTPGSPSSCINEGDTYIKFQPKNISFVMESSFTVTINMTPKYVYEHQFGVVEKSVTVTKVTLQGSRTENVTTIINPSLFCTTVFSDQLPATTLASCSETLPTPTLRNGERLCLVFTAFGGGFFKTSNLQSHSVSGKHLFRRTKSSQEKCFRFDDAKPVHCSVSSKCSNEAHPLYVSQRITENESVNISFDGWEDPTPLGGHKYAASGLDKFIVHLHYAKELDSSITTGDHIEEKEIQKNITMHHFIFPKEPAIYIIKLEVHDVAGNVQETRRVVLYDKSSTVKIDHAHPLVVKSASRKTNHTWQTNHGPLCLDWTKRYYNSFHRDTNCLNRIAVDNSVSSEYDQISGPLPINGTLNVDGIIMFKYQWEVDHNYSISDLQQLDNVTDQSFCKHISLSDGQTINFLITPIDINNRSLTENITLHIDASGPEIYNIWILKGNHRQLYVHDSSDLSKMNLSFEAMDKNSGLYSIEWRLGTQAGHNDVGSGSIAVHRHGNRTACNADETCYCPMIGVCENFSYMFRPDNLVERNTQRGQHNRDYFITIIVTNNARLVTVEELDILIDDSPPATGVIEEGSSFEPDLDYASGGNITLNWDGFLDHESGIKLYSVGIANRCLTLEELQHKSTVKDSKIIEIKDVVGNVAHFLITTQGHYFSSIIAYNNAMRPSVAVCSDGFTIDSSPPLISNMVVKYAKCNELIACEKDMVYLIREDLIKIPLRKTNECEKKCKSIRAFPFLSSLPIGYSNSDNTDVADDLCQRLPGFSEEWFIYMPSSKILMECSPTDNESQIISVEVGFSSDSSQVDVPDIEDYTTLHVHSKYTNNHAGFNRDKPFYLILKVENKAQLKTIVAFGPIVIDETAPYKAGSLGLFQDFKFVYCWWKNDTFLDPEQKQPVDLVLYRIGVNNQYQTPILETSVGVKCPVPNVSGCIRYPIQYLQQHNAEKNLDFYFEMYVYNKAGHSTTVRSDTFNIPSMYPPGQGIVLDIDPMRNDTSTDVDFVMDGSTICALWTGFRHHLNVTFEVGLGRLPGIAEAPGFKTVFSETMCFLVKDLTKLQKYYITVRANCTGGSTVSSSDGFVVVNETDIRNALLVEIGETCDDVTSKITCHTSLKNCTSQMCSIQCDKELIEKHIYTVQSNGSIQLNITSPDIILLTNKRGDHSISFRSFTRNPLLLIHGYVHASSAIEISLLPCAMNQNYHMPSDILYAHWSIEERFSDIITYYDVSLYRDGCLLTQVRNTTCMEIVVSTQVPGSKHDYMFRNVHLLDEEIYIIGIKPCLGFVCSKEVLSESTMVKYKSPISGSLQAMLSTANLSCSIVHIEWQNFLCLEKDRLNSNISYQWSIALKEGPSGFILPWRTSNIIRPNDDVLNVHECIDLPLYPQRRLFACVRGMCEAGTETVICSRTEPHLTQIDDEYIVLDIDSDNPVFSDIQKIIHSKYIGSKLADIFELEIDFCRERTRIAGLIVSAGEREITWSLMKEKHSPIGECDDDYSCVMSKNTSSGFVMFSEVRLIQGTTYYICAVSDRTVVHRELFHETLEKFDICSNGVFVDESPPSDGKVRIENQDNGYLRGNSDIAISWSMFTDSAFSNWYATSIHHYSYAIGKYSIHHYSYFIGITPGGQEIVPYTNVGYSTSVIYASLNLTNGATCYASVKATDFAGLSTISVSPGVSVDITSPISGRVTIGNAKYSNMRASYDTIRVHWEGFSDPESGISTVYVGIGSLTGKDDIFPFKPSSSQHEEFSGEKRLIDGHRYFATVKVFNRAGLMVQASSDAFLVDTSPPEGGVVSDGNYSQAVDVDFDRELDQISSHWYGFHDPHSGIAYYKIGIGTQKGIYDVEPLVDVHLRTDNTWKGVFTPGVKYFTTVVACNGAGLCTKRYSDGIILDNSPPVPGIVHVGLSNGHERYQSHNNTLSAQWIGFNDPQSDIHHFEYCITKNRIRCDVLHWTNCLMSNTIFRSGLNMPVDKPLLVRVRAFNHVGLSAETASSPFQVDDTAPILKLKPHFVLDKMQVSNRSGSQWEDSLLRLQWKFQDNESKIRKHIIKLITHHNGHVEQETVELANEDKVTIHLLDKSRLISGDRYTANVTACNGAGLCVSASTEPLLIDSTPPHLGGFRLPMTWNNIGSGSNIALSWYGFKDVESSLDKYFIQIGRTYSDDELSRGSVIIDDDGTDVQNASIFINARINPGDEIVLTLWATNIAGLRSHIGKATVTAISTNVYQSKGILKIQRHSCISHYCNNDCTCAVIGGYCDSSNNGTPCVDLTSENISNTLSVVQIYGGMGPEHQNLSASSSCISGHWIVDNNGKRAIMRYEWSIGVKGGKPGEDVFHVPEENPWTDVGKEMHVIHCLKYPKQFTHGKDYVIYTKAWYSSTSFKIYQSPSIKIDMTPPSVRKGKFIMDSLDNCKTDAEYMTSLTLLSICWAGVFQESDSSILKYELMAGITPYSDDFYPITDVNLLTRLDFHNLTFVPGVRYFFTVRVTNTVGLMTSLSSDGILYDDKPPFAGQVFNSDKFRNINFQSSISELGFSWHGFGDQHSFIRNYFITIDDISTNKSILPHTNIGIQNKILFRNLRLTHGHSYVGLVHSVDASGRISDTVKSREVRIDSSEPVGFICEKFVSLNWDSYKEGYINLTRDKFYKIKAFSTKQMSDQVTISIGRHKMHMHFAKNHNGTSETEFNFLSPYDGNTTFNIMMRNRNNFDLKIQWFKCTNMIFSPNMSSIDVNQVGPATISVCLRTLDPDSGIKSVLVGTGTTKYGFQIQPLLPMPSENHLVLPLTVPHGSPVFVTAMTWNYAGLMSTFTSDAITVDHTPPDIQNVTAKVEVENLSNTANIFVTWRADDLQSGIKMCYCGLGEDPGSTSLRPLRMAQSNERCDFLNMSITHGKTVFPLVFCVNTVELSSSKCGKGIVVSYRSPLSDEAKVWFTALNNVQLSTVATNLALFQSNVTTLMAHWNGFQDLSGVSTYQCKLLKDGNIELDNLYTERTSLMLRDLMLKDGSEYQLQVVAVNAGKKCSQPIICNITVNSRGPVLTGNSSNVTSDENEVEFSWTNVFDSSVDQEIFFNVRLGSREGHADILQLKDTRSYSVRVSRNKLNNNVWLYIRGSYDTGESTIYREMLII</sequence>
<comment type="caution">
    <text evidence="2">The sequence shown here is derived from an EMBL/GenBank/DDBJ whole genome shotgun (WGS) entry which is preliminary data.</text>
</comment>
<evidence type="ECO:0000256" key="1">
    <source>
        <dbReference type="SAM" id="SignalP"/>
    </source>
</evidence>
<dbReference type="EMBL" id="JAEAOA010001049">
    <property type="protein sequence ID" value="KAK3589130.1"/>
    <property type="molecule type" value="Genomic_DNA"/>
</dbReference>
<dbReference type="PANTHER" id="PTHR16897:SF2">
    <property type="entry name" value="OS03G0226600 PROTEIN"/>
    <property type="match status" value="1"/>
</dbReference>
<protein>
    <submittedName>
        <fullName evidence="2">Uncharacterized protein</fullName>
    </submittedName>
</protein>
<accession>A0AAE0SBU9</accession>
<keyword evidence="1" id="KW-0732">Signal</keyword>
<feature type="chain" id="PRO_5042150786" evidence="1">
    <location>
        <begin position="34"/>
        <end position="3263"/>
    </location>
</feature>